<dbReference type="InterPro" id="IPR047324">
    <property type="entry name" value="LbH_gamma_CA-like"/>
</dbReference>
<comment type="caution">
    <text evidence="1">The sequence shown here is derived from an EMBL/GenBank/DDBJ whole genome shotgun (WGS) entry which is preliminary data.</text>
</comment>
<evidence type="ECO:0000313" key="1">
    <source>
        <dbReference type="EMBL" id="RAK30466.1"/>
    </source>
</evidence>
<evidence type="ECO:0000313" key="2">
    <source>
        <dbReference type="Proteomes" id="UP000249341"/>
    </source>
</evidence>
<dbReference type="GO" id="GO:0016740">
    <property type="term" value="F:transferase activity"/>
    <property type="evidence" value="ECO:0007669"/>
    <property type="project" value="UniProtKB-KW"/>
</dbReference>
<dbReference type="SUPFAM" id="SSF51161">
    <property type="entry name" value="Trimeric LpxA-like enzymes"/>
    <property type="match status" value="1"/>
</dbReference>
<keyword evidence="1" id="KW-0808">Transferase</keyword>
<dbReference type="InterPro" id="IPR050484">
    <property type="entry name" value="Transf_Hexapept/Carb_Anhydrase"/>
</dbReference>
<organism evidence="1 2">
    <name type="scientific">Actinoplanes lutulentus</name>
    <dbReference type="NCBI Taxonomy" id="1287878"/>
    <lineage>
        <taxon>Bacteria</taxon>
        <taxon>Bacillati</taxon>
        <taxon>Actinomycetota</taxon>
        <taxon>Actinomycetes</taxon>
        <taxon>Micromonosporales</taxon>
        <taxon>Micromonosporaceae</taxon>
        <taxon>Actinoplanes</taxon>
    </lineage>
</organism>
<dbReference type="InterPro" id="IPR001451">
    <property type="entry name" value="Hexapep"/>
</dbReference>
<sequence>MIEIGGHAPRVAPTAWVAPGAVVAGRVTLGADVSVWYQTVVRADLEDVAIGPGTNLQDGVVVHADPGFPVSVGSGVSVGHRAVLHGCTIEDDVLIGMGAIVMNGAHIGTGSIVAAGALVPEGSRIPAGSLVLGMPAKVRRPITEGERASIAANAEVYIELAKLHRQG</sequence>
<dbReference type="Pfam" id="PF00132">
    <property type="entry name" value="Hexapep"/>
    <property type="match status" value="1"/>
</dbReference>
<keyword evidence="2" id="KW-1185">Reference proteome</keyword>
<dbReference type="PANTHER" id="PTHR13061:SF29">
    <property type="entry name" value="GAMMA CARBONIC ANHYDRASE-LIKE 1, MITOCHONDRIAL-RELATED"/>
    <property type="match status" value="1"/>
</dbReference>
<proteinExistence type="predicted"/>
<dbReference type="Proteomes" id="UP000249341">
    <property type="component" value="Unassembled WGS sequence"/>
</dbReference>
<dbReference type="CDD" id="cd04645">
    <property type="entry name" value="LbH_gamma_CA_like"/>
    <property type="match status" value="1"/>
</dbReference>
<dbReference type="Gene3D" id="2.160.10.10">
    <property type="entry name" value="Hexapeptide repeat proteins"/>
    <property type="match status" value="1"/>
</dbReference>
<dbReference type="OrthoDB" id="9803036at2"/>
<reference evidence="1 2" key="1">
    <citation type="submission" date="2018-06" db="EMBL/GenBank/DDBJ databases">
        <title>Genomic Encyclopedia of Type Strains, Phase III (KMG-III): the genomes of soil and plant-associated and newly described type strains.</title>
        <authorList>
            <person name="Whitman W."/>
        </authorList>
    </citation>
    <scope>NUCLEOTIDE SEQUENCE [LARGE SCALE GENOMIC DNA]</scope>
    <source>
        <strain evidence="1 2">CGMCC 4.7090</strain>
    </source>
</reference>
<name>A0A327ZC92_9ACTN</name>
<dbReference type="RefSeq" id="WP_111652520.1">
    <property type="nucleotide sequence ID" value="NZ_JACHWI010000007.1"/>
</dbReference>
<accession>A0A327ZC92</accession>
<gene>
    <name evidence="1" type="ORF">B0I29_116125</name>
</gene>
<dbReference type="PANTHER" id="PTHR13061">
    <property type="entry name" value="DYNACTIN SUBUNIT P25"/>
    <property type="match status" value="1"/>
</dbReference>
<dbReference type="EMBL" id="QLMJ01000016">
    <property type="protein sequence ID" value="RAK30466.1"/>
    <property type="molecule type" value="Genomic_DNA"/>
</dbReference>
<protein>
    <submittedName>
        <fullName evidence="1">Carbonic anhydrase/acetyltransferase-like protein (Isoleucine patch superfamily)</fullName>
    </submittedName>
</protein>
<dbReference type="AlphaFoldDB" id="A0A327ZC92"/>
<dbReference type="InterPro" id="IPR011004">
    <property type="entry name" value="Trimer_LpxA-like_sf"/>
</dbReference>